<dbReference type="PANTHER" id="PTHR30572">
    <property type="entry name" value="MEMBRANE COMPONENT OF TRANSPORTER-RELATED"/>
    <property type="match status" value="1"/>
</dbReference>
<evidence type="ECO:0000256" key="6">
    <source>
        <dbReference type="SAM" id="Phobius"/>
    </source>
</evidence>
<evidence type="ECO:0000256" key="4">
    <source>
        <dbReference type="ARBA" id="ARBA00022989"/>
    </source>
</evidence>
<dbReference type="GO" id="GO:0005886">
    <property type="term" value="C:plasma membrane"/>
    <property type="evidence" value="ECO:0007669"/>
    <property type="project" value="UniProtKB-SubCell"/>
</dbReference>
<feature type="transmembrane region" description="Helical" evidence="6">
    <location>
        <begin position="391"/>
        <end position="415"/>
    </location>
</feature>
<name>A0AAU7BUA0_9FLAO</name>
<feature type="domain" description="ABC3 transporter permease C-terminal" evidence="7">
    <location>
        <begin position="303"/>
        <end position="418"/>
    </location>
</feature>
<evidence type="ECO:0000259" key="7">
    <source>
        <dbReference type="Pfam" id="PF02687"/>
    </source>
</evidence>
<evidence type="ECO:0000313" key="9">
    <source>
        <dbReference type="EMBL" id="XBG61560.1"/>
    </source>
</evidence>
<feature type="transmembrane region" description="Helical" evidence="6">
    <location>
        <begin position="21"/>
        <end position="43"/>
    </location>
</feature>
<sequence length="813" mass="91919">MFRNYFKIAWRNLWRHKLFSSINIISLAIGFSASFVIGLMVYYDLTFDKFHPDSELIYRVTTSHISNESESSNPGIPIPYIVEAKKNISGIEIASGIHVAYLQKVEEEINNKIFRNPKYVVFTDPEYFKIFSYNWLAGTPETALNAPNQLVLTKNRAEKYFPTLTLNEIIGKTLVYNDSIQTTIKGIVANFEQRTDLIFEEFLSIETSKKTNQGSNFLNPQWDSTNSGDQLFIKVSNPLVTQSIKEQMDVLAVEHRSDWEIKYNQKQSFNLQKISDLHFNGDVGIFNFSEEPADKSVMIGLGLIALFLLLLGVINFINLNTAQASQRAKEIGIRKTLGSSKKQLVFQFMGETFLLTLASAIISVAMAYWLLQVFSDFTPNGLSFSLFKDPLIIGFAVVLIILVTIFSGIYPALVLTQYKPISVLKNQVVSKTGKPALRRFLTVFQFSIAQVFIISTILVAKQIHFMMNKDMGFKTDAIANVQTPWYNNTEEKQVRFEQELKKYPEITKLARGGRTPASFGTSTTSVTYINDEGIEIQTPLQMIRGTKDYIDLYDIELLAGRTTLNDTIKELVINETYLNILGFKDPQDVIGKQVKRSDELYPIVGVVKDFNQRSLKEPINPLALVGNWDGAFFGVMHFTLATNEEISMAATIAKIETSFKSIYPEDDFQVNFMDDTVERFYNKEQSLSKLLNWAMGLSVLISCLGLLGLVIYTTERRIKEIGIRKVLGATLSQLNVLLCKEFLVLVGIAFLIATPIAYYGLTKWLNDFSFKTNLSWWIFVLSGLGMVIIALAIMSARTVSTALKNPVHSLKTE</sequence>
<feature type="transmembrane region" description="Helical" evidence="6">
    <location>
        <begin position="297"/>
        <end position="319"/>
    </location>
</feature>
<dbReference type="RefSeq" id="WP_347924183.1">
    <property type="nucleotide sequence ID" value="NZ_CP157199.1"/>
</dbReference>
<feature type="transmembrane region" description="Helical" evidence="6">
    <location>
        <begin position="344"/>
        <end position="371"/>
    </location>
</feature>
<comment type="subcellular location">
    <subcellularLocation>
        <location evidence="1">Cell membrane</location>
        <topology evidence="1">Multi-pass membrane protein</topology>
    </subcellularLocation>
</comment>
<dbReference type="EMBL" id="CP157199">
    <property type="protein sequence ID" value="XBG61560.1"/>
    <property type="molecule type" value="Genomic_DNA"/>
</dbReference>
<gene>
    <name evidence="9" type="ORF">ABGB03_01320</name>
</gene>
<keyword evidence="4 6" id="KW-1133">Transmembrane helix</keyword>
<evidence type="ECO:0000259" key="8">
    <source>
        <dbReference type="Pfam" id="PF12704"/>
    </source>
</evidence>
<evidence type="ECO:0000256" key="3">
    <source>
        <dbReference type="ARBA" id="ARBA00022692"/>
    </source>
</evidence>
<accession>A0AAU7BUA0</accession>
<dbReference type="GO" id="GO:0022857">
    <property type="term" value="F:transmembrane transporter activity"/>
    <property type="evidence" value="ECO:0007669"/>
    <property type="project" value="TreeGrafter"/>
</dbReference>
<feature type="domain" description="ABC3 transporter permease C-terminal" evidence="7">
    <location>
        <begin position="694"/>
        <end position="794"/>
    </location>
</feature>
<proteinExistence type="predicted"/>
<feature type="transmembrane region" description="Helical" evidence="6">
    <location>
        <begin position="690"/>
        <end position="712"/>
    </location>
</feature>
<organism evidence="9">
    <name type="scientific">Pontimicrobium sp. SW4</name>
    <dbReference type="NCBI Taxonomy" id="3153519"/>
    <lineage>
        <taxon>Bacteria</taxon>
        <taxon>Pseudomonadati</taxon>
        <taxon>Bacteroidota</taxon>
        <taxon>Flavobacteriia</taxon>
        <taxon>Flavobacteriales</taxon>
        <taxon>Flavobacteriaceae</taxon>
        <taxon>Pontimicrobium</taxon>
    </lineage>
</organism>
<evidence type="ECO:0000256" key="5">
    <source>
        <dbReference type="ARBA" id="ARBA00023136"/>
    </source>
</evidence>
<evidence type="ECO:0000256" key="1">
    <source>
        <dbReference type="ARBA" id="ARBA00004651"/>
    </source>
</evidence>
<protein>
    <submittedName>
        <fullName evidence="9">FtsX-like permease family protein</fullName>
    </submittedName>
</protein>
<feature type="transmembrane region" description="Helical" evidence="6">
    <location>
        <begin position="742"/>
        <end position="762"/>
    </location>
</feature>
<feature type="transmembrane region" description="Helical" evidence="6">
    <location>
        <begin position="774"/>
        <end position="794"/>
    </location>
</feature>
<keyword evidence="3 6" id="KW-0812">Transmembrane</keyword>
<dbReference type="Pfam" id="PF12704">
    <property type="entry name" value="MacB_PCD"/>
    <property type="match status" value="1"/>
</dbReference>
<evidence type="ECO:0000256" key="2">
    <source>
        <dbReference type="ARBA" id="ARBA00022475"/>
    </source>
</evidence>
<dbReference type="InterPro" id="IPR003838">
    <property type="entry name" value="ABC3_permease_C"/>
</dbReference>
<dbReference type="PANTHER" id="PTHR30572:SF18">
    <property type="entry name" value="ABC-TYPE MACROLIDE FAMILY EXPORT SYSTEM PERMEASE COMPONENT 2"/>
    <property type="match status" value="1"/>
</dbReference>
<reference evidence="9" key="1">
    <citation type="submission" date="2024-05" db="EMBL/GenBank/DDBJ databases">
        <title>Pontimicrobium maritimus sp. nov., isolated form sea water.</title>
        <authorList>
            <person name="Muhammad N."/>
            <person name="Vuong T.Q."/>
            <person name="Han H.L."/>
            <person name="Kim S.-G."/>
        </authorList>
    </citation>
    <scope>NUCLEOTIDE SEQUENCE</scope>
    <source>
        <strain evidence="9">SW4</strain>
    </source>
</reference>
<dbReference type="InterPro" id="IPR025857">
    <property type="entry name" value="MacB_PCD"/>
</dbReference>
<feature type="domain" description="MacB-like periplasmic core" evidence="8">
    <location>
        <begin position="20"/>
        <end position="248"/>
    </location>
</feature>
<dbReference type="Pfam" id="PF02687">
    <property type="entry name" value="FtsX"/>
    <property type="match status" value="2"/>
</dbReference>
<feature type="transmembrane region" description="Helical" evidence="6">
    <location>
        <begin position="436"/>
        <end position="460"/>
    </location>
</feature>
<keyword evidence="5 6" id="KW-0472">Membrane</keyword>
<dbReference type="InterPro" id="IPR050250">
    <property type="entry name" value="Macrolide_Exporter_MacB"/>
</dbReference>
<keyword evidence="2" id="KW-1003">Cell membrane</keyword>
<dbReference type="AlphaFoldDB" id="A0AAU7BUA0"/>